<protein>
    <submittedName>
        <fullName evidence="1">Cerato-platanin</fullName>
    </submittedName>
</protein>
<reference evidence="1 2" key="1">
    <citation type="submission" date="2015-04" db="EMBL/GenBank/DDBJ databases">
        <title>The draft genome sequence of Fusarium langsethiae, a T-2/HT-2 mycotoxin producer.</title>
        <authorList>
            <person name="Lysoe E."/>
            <person name="Divon H.H."/>
            <person name="Terzi V."/>
            <person name="Orru L."/>
            <person name="Lamontanara A."/>
            <person name="Kolseth A.-K."/>
            <person name="Frandsen R.J."/>
            <person name="Nielsen K."/>
            <person name="Thrane U."/>
        </authorList>
    </citation>
    <scope>NUCLEOTIDE SEQUENCE [LARGE SCALE GENOMIC DNA]</scope>
    <source>
        <strain evidence="1 2">Fl201059</strain>
    </source>
</reference>
<accession>A0A0N0DBF5</accession>
<dbReference type="EMBL" id="JXCE01000566">
    <property type="protein sequence ID" value="KPA36695.1"/>
    <property type="molecule type" value="Genomic_DNA"/>
</dbReference>
<dbReference type="Proteomes" id="UP000037904">
    <property type="component" value="Unassembled WGS sequence"/>
</dbReference>
<dbReference type="PANTHER" id="PTHR38850">
    <property type="entry name" value="CERATO-PLATANIN"/>
    <property type="match status" value="1"/>
</dbReference>
<sequence length="222" mass="23777">MKSIIYTFILSAGTATAAASGHLKLMSRASSQSITPHDSFSSSVGVLGCHINTNRVAYWPSEVSCDDICVKVAYGGRSLHLLKIDRSGGAHDISYDAWNYLVFGKSAKDEPHMGGGVQMITEVVPASECSDLLHNGKLPVSAPNSVNYIANCLEQPKSFVAKNYEFINMLDSSCKSGYDEVCTFDLATSNQPQCPHQLGVAHAPTGQKVVNIEYGTGKEVIA</sequence>
<evidence type="ECO:0000313" key="1">
    <source>
        <dbReference type="EMBL" id="KPA36695.1"/>
    </source>
</evidence>
<organism evidence="1 2">
    <name type="scientific">Fusarium langsethiae</name>
    <dbReference type="NCBI Taxonomy" id="179993"/>
    <lineage>
        <taxon>Eukaryota</taxon>
        <taxon>Fungi</taxon>
        <taxon>Dikarya</taxon>
        <taxon>Ascomycota</taxon>
        <taxon>Pezizomycotina</taxon>
        <taxon>Sordariomycetes</taxon>
        <taxon>Hypocreomycetidae</taxon>
        <taxon>Hypocreales</taxon>
        <taxon>Nectriaceae</taxon>
        <taxon>Fusarium</taxon>
    </lineage>
</organism>
<proteinExistence type="predicted"/>
<dbReference type="PANTHER" id="PTHR38850:SF2">
    <property type="entry name" value="CERATO-PLATANIN"/>
    <property type="match status" value="1"/>
</dbReference>
<keyword evidence="2" id="KW-1185">Reference proteome</keyword>
<dbReference type="AlphaFoldDB" id="A0A0N0DBF5"/>
<evidence type="ECO:0000313" key="2">
    <source>
        <dbReference type="Proteomes" id="UP000037904"/>
    </source>
</evidence>
<name>A0A0N0DBF5_FUSLA</name>
<gene>
    <name evidence="1" type="ORF">FLAG1_10519</name>
</gene>
<comment type="caution">
    <text evidence="1">The sequence shown here is derived from an EMBL/GenBank/DDBJ whole genome shotgun (WGS) entry which is preliminary data.</text>
</comment>
<dbReference type="OrthoDB" id="5370830at2759"/>